<accession>A0A918AQ49</accession>
<proteinExistence type="predicted"/>
<feature type="transmembrane region" description="Helical" evidence="1">
    <location>
        <begin position="76"/>
        <end position="96"/>
    </location>
</feature>
<comment type="caution">
    <text evidence="2">The sequence shown here is derived from an EMBL/GenBank/DDBJ whole genome shotgun (WGS) entry which is preliminary data.</text>
</comment>
<sequence>METDLPEPRLARVWRGLSGAFAAGLVLLALVMIGVQVYAGTRDLPGPGLDVVLGHVLAAVIAVVAQLLADRRRGWPAAALSLLVVVAGAVALWLFWWA</sequence>
<feature type="transmembrane region" description="Helical" evidence="1">
    <location>
        <begin position="20"/>
        <end position="39"/>
    </location>
</feature>
<reference evidence="2" key="1">
    <citation type="journal article" date="2014" name="Int. J. Syst. Evol. Microbiol.">
        <title>Complete genome sequence of Corynebacterium casei LMG S-19264T (=DSM 44701T), isolated from a smear-ripened cheese.</title>
        <authorList>
            <consortium name="US DOE Joint Genome Institute (JGI-PGF)"/>
            <person name="Walter F."/>
            <person name="Albersmeier A."/>
            <person name="Kalinowski J."/>
            <person name="Ruckert C."/>
        </authorList>
    </citation>
    <scope>NUCLEOTIDE SEQUENCE</scope>
    <source>
        <strain evidence="2">JCM 3313</strain>
    </source>
</reference>
<name>A0A918AQ49_9PSEU</name>
<protein>
    <submittedName>
        <fullName evidence="2">Uncharacterized protein</fullName>
    </submittedName>
</protein>
<dbReference type="AlphaFoldDB" id="A0A918AQ49"/>
<organism evidence="2 3">
    <name type="scientific">Saccharothrix coeruleofusca</name>
    <dbReference type="NCBI Taxonomy" id="33919"/>
    <lineage>
        <taxon>Bacteria</taxon>
        <taxon>Bacillati</taxon>
        <taxon>Actinomycetota</taxon>
        <taxon>Actinomycetes</taxon>
        <taxon>Pseudonocardiales</taxon>
        <taxon>Pseudonocardiaceae</taxon>
        <taxon>Saccharothrix</taxon>
    </lineage>
</organism>
<evidence type="ECO:0000313" key="3">
    <source>
        <dbReference type="Proteomes" id="UP000639606"/>
    </source>
</evidence>
<reference evidence="2" key="2">
    <citation type="submission" date="2020-09" db="EMBL/GenBank/DDBJ databases">
        <authorList>
            <person name="Sun Q."/>
            <person name="Ohkuma M."/>
        </authorList>
    </citation>
    <scope>NUCLEOTIDE SEQUENCE</scope>
    <source>
        <strain evidence="2">JCM 3313</strain>
    </source>
</reference>
<keyword evidence="3" id="KW-1185">Reference proteome</keyword>
<evidence type="ECO:0000256" key="1">
    <source>
        <dbReference type="SAM" id="Phobius"/>
    </source>
</evidence>
<gene>
    <name evidence="2" type="ORF">GCM10010185_36940</name>
</gene>
<feature type="transmembrane region" description="Helical" evidence="1">
    <location>
        <begin position="51"/>
        <end position="69"/>
    </location>
</feature>
<dbReference type="EMBL" id="BMRG01000006">
    <property type="protein sequence ID" value="GGP61053.1"/>
    <property type="molecule type" value="Genomic_DNA"/>
</dbReference>
<dbReference type="Proteomes" id="UP000639606">
    <property type="component" value="Unassembled WGS sequence"/>
</dbReference>
<evidence type="ECO:0000313" key="2">
    <source>
        <dbReference type="EMBL" id="GGP61053.1"/>
    </source>
</evidence>
<keyword evidence="1" id="KW-0812">Transmembrane</keyword>
<keyword evidence="1" id="KW-1133">Transmembrane helix</keyword>
<keyword evidence="1" id="KW-0472">Membrane</keyword>